<organism evidence="9 10">
    <name type="scientific">Lupinus luteus</name>
    <name type="common">European yellow lupine</name>
    <dbReference type="NCBI Taxonomy" id="3873"/>
    <lineage>
        <taxon>Eukaryota</taxon>
        <taxon>Viridiplantae</taxon>
        <taxon>Streptophyta</taxon>
        <taxon>Embryophyta</taxon>
        <taxon>Tracheophyta</taxon>
        <taxon>Spermatophyta</taxon>
        <taxon>Magnoliopsida</taxon>
        <taxon>eudicotyledons</taxon>
        <taxon>Gunneridae</taxon>
        <taxon>Pentapetalae</taxon>
        <taxon>rosids</taxon>
        <taxon>fabids</taxon>
        <taxon>Fabales</taxon>
        <taxon>Fabaceae</taxon>
        <taxon>Papilionoideae</taxon>
        <taxon>50 kb inversion clade</taxon>
        <taxon>genistoids sensu lato</taxon>
        <taxon>core genistoids</taxon>
        <taxon>Genisteae</taxon>
        <taxon>Lupinus</taxon>
    </lineage>
</organism>
<dbReference type="Pfam" id="PF13905">
    <property type="entry name" value="Thioredoxin_8"/>
    <property type="match status" value="3"/>
</dbReference>
<dbReference type="InterPro" id="IPR012336">
    <property type="entry name" value="Thioredoxin-like_fold"/>
</dbReference>
<dbReference type="AlphaFoldDB" id="A0AAV1WUM5"/>
<dbReference type="Pfam" id="PF03107">
    <property type="entry name" value="C1_2"/>
    <property type="match status" value="1"/>
</dbReference>
<keyword evidence="3" id="KW-0560">Oxidoreductase</keyword>
<evidence type="ECO:0000256" key="5">
    <source>
        <dbReference type="ARBA" id="ARBA00025782"/>
    </source>
</evidence>
<evidence type="ECO:0000256" key="6">
    <source>
        <dbReference type="ARBA" id="ARBA00047388"/>
    </source>
</evidence>
<evidence type="ECO:0000256" key="3">
    <source>
        <dbReference type="ARBA" id="ARBA00023002"/>
    </source>
</evidence>
<dbReference type="InterPro" id="IPR052259">
    <property type="entry name" value="Nucleoredoxin-like"/>
</dbReference>
<dbReference type="InterPro" id="IPR013766">
    <property type="entry name" value="Thioredoxin_domain"/>
</dbReference>
<dbReference type="SUPFAM" id="SSF52833">
    <property type="entry name" value="Thioredoxin-like"/>
    <property type="match status" value="3"/>
</dbReference>
<dbReference type="InterPro" id="IPR045870">
    <property type="entry name" value="TryX_NRX_thioredoxin_dom"/>
</dbReference>
<dbReference type="InterPro" id="IPR004146">
    <property type="entry name" value="DC1"/>
</dbReference>
<dbReference type="CDD" id="cd03009">
    <property type="entry name" value="TryX_like_TryX_NRX"/>
    <property type="match status" value="1"/>
</dbReference>
<keyword evidence="10" id="KW-1185">Reference proteome</keyword>
<dbReference type="PANTHER" id="PTHR13871:SF96">
    <property type="entry name" value="THIOREDOXIN DOMAIN-CONTAINING PROTEIN"/>
    <property type="match status" value="1"/>
</dbReference>
<evidence type="ECO:0000259" key="8">
    <source>
        <dbReference type="PROSITE" id="PS51352"/>
    </source>
</evidence>
<dbReference type="InterPro" id="IPR036249">
    <property type="entry name" value="Thioredoxin-like_sf"/>
</dbReference>
<dbReference type="EC" id="1.8.1.8" evidence="1"/>
<evidence type="ECO:0000256" key="1">
    <source>
        <dbReference type="ARBA" id="ARBA00012612"/>
    </source>
</evidence>
<keyword evidence="4" id="KW-0520">NAD</keyword>
<sequence>MAKSVAHSVESLFSTPHRDFLIRNNDDQVKIDSLKGKKVGIYYSASWCAPCKFFTPFLVDVYNELAPKGCFEVIFVSADNDDESFKANFSEMPWLAIPFSDSDGRKHLQQLFGVKGVPNLIILSEIGKVVNDVGTLVIRDYGVKGYPFTFARIQELKEQEEEAKKNQTLASILTSPDRDFVISSDGKRIPVSDLEGKTIGLYFSLTPNKACIKFTPQLLEIYEKLKAEGEEFEVVMIPRDDGYEGEEEESFNEWFQTLPWLSLPFKDPSCEKLNWYFEYPAYPKLAIIGPDGKTLHYNVVEFIEEHGVDACPFTHQKIAELNEMQKAKDASQTLESILVSGDQDFVIGKDGVKVRVSELVGKNILLYLPDHHSFPSFLPQIIEVYDNIKAKDNAFEIVFISSDDDQASFDRYFAEMPWLALPYGNSRGKILIDKFGAPNLVAIGSNGNTVTEKILYLIREYGANAYPFTEERINEIEAEYEEISKGWPEKLTHEKHVHELELCRHTFYTCDGCHDQGTIWSYHCDECEFALHPKCAFEKGEGSKDDAKEEKKSKDEWVCDGEVCFKA</sequence>
<dbReference type="Proteomes" id="UP001497480">
    <property type="component" value="Unassembled WGS sequence"/>
</dbReference>
<evidence type="ECO:0000313" key="9">
    <source>
        <dbReference type="EMBL" id="CAL0312978.1"/>
    </source>
</evidence>
<proteinExistence type="inferred from homology"/>
<evidence type="ECO:0000256" key="4">
    <source>
        <dbReference type="ARBA" id="ARBA00023027"/>
    </source>
</evidence>
<dbReference type="EMBL" id="CAXHTB010000009">
    <property type="protein sequence ID" value="CAL0312978.1"/>
    <property type="molecule type" value="Genomic_DNA"/>
</dbReference>
<dbReference type="PANTHER" id="PTHR13871">
    <property type="entry name" value="THIOREDOXIN"/>
    <property type="match status" value="1"/>
</dbReference>
<dbReference type="InterPro" id="IPR046349">
    <property type="entry name" value="C1-like_sf"/>
</dbReference>
<comment type="caution">
    <text evidence="9">The sequence shown here is derived from an EMBL/GenBank/DDBJ whole genome shotgun (WGS) entry which is preliminary data.</text>
</comment>
<dbReference type="PROSITE" id="PS51352">
    <property type="entry name" value="THIOREDOXIN_2"/>
    <property type="match status" value="1"/>
</dbReference>
<feature type="domain" description="Thioredoxin" evidence="8">
    <location>
        <begin position="11"/>
        <end position="162"/>
    </location>
</feature>
<reference evidence="9 10" key="1">
    <citation type="submission" date="2024-03" db="EMBL/GenBank/DDBJ databases">
        <authorList>
            <person name="Martinez-Hernandez J."/>
        </authorList>
    </citation>
    <scope>NUCLEOTIDE SEQUENCE [LARGE SCALE GENOMIC DNA]</scope>
</reference>
<keyword evidence="2" id="KW-0677">Repeat</keyword>
<comment type="catalytic activity">
    <reaction evidence="7">
        <text>[protein]-dithiol + NADP(+) = [protein]-disulfide + NADPH + H(+)</text>
        <dbReference type="Rhea" id="RHEA:18753"/>
        <dbReference type="Rhea" id="RHEA-COMP:10593"/>
        <dbReference type="Rhea" id="RHEA-COMP:10594"/>
        <dbReference type="ChEBI" id="CHEBI:15378"/>
        <dbReference type="ChEBI" id="CHEBI:29950"/>
        <dbReference type="ChEBI" id="CHEBI:50058"/>
        <dbReference type="ChEBI" id="CHEBI:57783"/>
        <dbReference type="ChEBI" id="CHEBI:58349"/>
        <dbReference type="EC" id="1.8.1.8"/>
    </reaction>
</comment>
<dbReference type="SUPFAM" id="SSF57889">
    <property type="entry name" value="Cysteine-rich domain"/>
    <property type="match status" value="1"/>
</dbReference>
<evidence type="ECO:0000256" key="7">
    <source>
        <dbReference type="ARBA" id="ARBA00047804"/>
    </source>
</evidence>
<evidence type="ECO:0000256" key="2">
    <source>
        <dbReference type="ARBA" id="ARBA00022737"/>
    </source>
</evidence>
<comment type="similarity">
    <text evidence="5">Belongs to the nucleoredoxin family.</text>
</comment>
<evidence type="ECO:0000313" key="10">
    <source>
        <dbReference type="Proteomes" id="UP001497480"/>
    </source>
</evidence>
<accession>A0AAV1WUM5</accession>
<comment type="catalytic activity">
    <reaction evidence="6">
        <text>[protein]-dithiol + NAD(+) = [protein]-disulfide + NADH + H(+)</text>
        <dbReference type="Rhea" id="RHEA:18749"/>
        <dbReference type="Rhea" id="RHEA-COMP:10593"/>
        <dbReference type="Rhea" id="RHEA-COMP:10594"/>
        <dbReference type="ChEBI" id="CHEBI:15378"/>
        <dbReference type="ChEBI" id="CHEBI:29950"/>
        <dbReference type="ChEBI" id="CHEBI:50058"/>
        <dbReference type="ChEBI" id="CHEBI:57540"/>
        <dbReference type="ChEBI" id="CHEBI:57945"/>
        <dbReference type="EC" id="1.8.1.8"/>
    </reaction>
</comment>
<dbReference type="GO" id="GO:0004791">
    <property type="term" value="F:thioredoxin-disulfide reductase (NADPH) activity"/>
    <property type="evidence" value="ECO:0007669"/>
    <property type="project" value="InterPro"/>
</dbReference>
<protein>
    <recommendedName>
        <fullName evidence="1">protein-disulfide reductase</fullName>
        <ecNumber evidence="1">1.8.1.8</ecNumber>
    </recommendedName>
</protein>
<gene>
    <name evidence="9" type="ORF">LLUT_LOCUS14038</name>
</gene>
<dbReference type="Gene3D" id="3.40.30.10">
    <property type="entry name" value="Glutaredoxin"/>
    <property type="match status" value="3"/>
</dbReference>
<name>A0AAV1WUM5_LUPLU</name>